<sequence>MSTGLGRQVELIRQQAAACEQLGSPFYAVLLERLAQEVSEGGSGTGGSAGAAVLDGHELDRGPSALALRLMAAVHRLVLTGGAPDLAAHYPSVGGTGDPDAAWPAFRQVLVEHVEQVRAGLASPPQTNEVGRSAALFGGLLQLVPDGLPIRLFEIGASAGMNLLADHFTYHAADGDAWPAEMASPAGGGESGVAGDDHGVLLDPAWDRVPEGAAPRVRIVERGGCDLSPIDATTEDGALSLLSCVWPDQSARLARLRSALVLAREEPVSLVAAGAGDYVESLELREGTRTVLWHSVMWQYLPQEEQHRVSEHVQALGQTATETMPFTHLAFEPRRLEADGPHRFVVTATSWPSGQERVLGEAPPHGVPVTWWGSGA</sequence>
<organism evidence="1 2">
    <name type="scientific">Ornithinimicrobium cryptoxanthini</name>
    <dbReference type="NCBI Taxonomy" id="2934161"/>
    <lineage>
        <taxon>Bacteria</taxon>
        <taxon>Bacillati</taxon>
        <taxon>Actinomycetota</taxon>
        <taxon>Actinomycetes</taxon>
        <taxon>Micrococcales</taxon>
        <taxon>Ornithinimicrobiaceae</taxon>
        <taxon>Ornithinimicrobium</taxon>
    </lineage>
</organism>
<dbReference type="Proteomes" id="UP001056535">
    <property type="component" value="Chromosome"/>
</dbReference>
<evidence type="ECO:0000313" key="1">
    <source>
        <dbReference type="EMBL" id="USQ75791.1"/>
    </source>
</evidence>
<protein>
    <submittedName>
        <fullName evidence="1">DUF2332 domain-containing protein</fullName>
    </submittedName>
</protein>
<name>A0ABY4YG86_9MICO</name>
<dbReference type="Pfam" id="PF10094">
    <property type="entry name" value="DUF2332"/>
    <property type="match status" value="1"/>
</dbReference>
<proteinExistence type="predicted"/>
<evidence type="ECO:0000313" key="2">
    <source>
        <dbReference type="Proteomes" id="UP001056535"/>
    </source>
</evidence>
<gene>
    <name evidence="1" type="ORF">NF557_14430</name>
</gene>
<dbReference type="PIRSF" id="PIRSF012608">
    <property type="entry name" value="UCP012608"/>
    <property type="match status" value="1"/>
</dbReference>
<accession>A0ABY4YG86</accession>
<keyword evidence="2" id="KW-1185">Reference proteome</keyword>
<dbReference type="RefSeq" id="WP_252620249.1">
    <property type="nucleotide sequence ID" value="NZ_CP099490.1"/>
</dbReference>
<dbReference type="InterPro" id="IPR011200">
    <property type="entry name" value="UCP012608"/>
</dbReference>
<dbReference type="EMBL" id="CP099490">
    <property type="protein sequence ID" value="USQ75791.1"/>
    <property type="molecule type" value="Genomic_DNA"/>
</dbReference>
<reference evidence="1" key="1">
    <citation type="submission" date="2022-06" db="EMBL/GenBank/DDBJ databases">
        <title>Ornithinimicrobium JY.X270.</title>
        <authorList>
            <person name="Huang Y."/>
        </authorList>
    </citation>
    <scope>NUCLEOTIDE SEQUENCE</scope>
    <source>
        <strain evidence="1">JY.X270</strain>
    </source>
</reference>